<evidence type="ECO:0000313" key="4">
    <source>
        <dbReference type="Proteomes" id="UP000297597"/>
    </source>
</evidence>
<keyword evidence="2" id="KW-1133">Transmembrane helix</keyword>
<dbReference type="AlphaFoldDB" id="A0A4Y7RR64"/>
<comment type="caution">
    <text evidence="3">The sequence shown here is derived from an EMBL/GenBank/DDBJ whole genome shotgun (WGS) entry which is preliminary data.</text>
</comment>
<organism evidence="3 4">
    <name type="scientific">Pelotomaculum propionicicum</name>
    <dbReference type="NCBI Taxonomy" id="258475"/>
    <lineage>
        <taxon>Bacteria</taxon>
        <taxon>Bacillati</taxon>
        <taxon>Bacillota</taxon>
        <taxon>Clostridia</taxon>
        <taxon>Eubacteriales</taxon>
        <taxon>Desulfotomaculaceae</taxon>
        <taxon>Pelotomaculum</taxon>
    </lineage>
</organism>
<name>A0A4Y7RR64_9FIRM</name>
<protein>
    <submittedName>
        <fullName evidence="3">Uncharacterized protein</fullName>
    </submittedName>
</protein>
<evidence type="ECO:0000256" key="2">
    <source>
        <dbReference type="SAM" id="Phobius"/>
    </source>
</evidence>
<feature type="transmembrane region" description="Helical" evidence="2">
    <location>
        <begin position="15"/>
        <end position="35"/>
    </location>
</feature>
<dbReference type="Proteomes" id="UP000297597">
    <property type="component" value="Unassembled WGS sequence"/>
</dbReference>
<dbReference type="EMBL" id="QFFZ01000016">
    <property type="protein sequence ID" value="TEB11250.1"/>
    <property type="molecule type" value="Genomic_DNA"/>
</dbReference>
<feature type="transmembrane region" description="Helical" evidence="2">
    <location>
        <begin position="41"/>
        <end position="60"/>
    </location>
</feature>
<reference evidence="3 4" key="1">
    <citation type="journal article" date="2018" name="Environ. Microbiol.">
        <title>Novel energy conservation strategies and behaviour of Pelotomaculum schinkii driving syntrophic propionate catabolism.</title>
        <authorList>
            <person name="Hidalgo-Ahumada C.A.P."/>
            <person name="Nobu M.K."/>
            <person name="Narihiro T."/>
            <person name="Tamaki H."/>
            <person name="Liu W.T."/>
            <person name="Kamagata Y."/>
            <person name="Stams A.J.M."/>
            <person name="Imachi H."/>
            <person name="Sousa D.Z."/>
        </authorList>
    </citation>
    <scope>NUCLEOTIDE SEQUENCE [LARGE SCALE GENOMIC DNA]</scope>
    <source>
        <strain evidence="3 4">MGP</strain>
    </source>
</reference>
<feature type="region of interest" description="Disordered" evidence="1">
    <location>
        <begin position="66"/>
        <end position="102"/>
    </location>
</feature>
<sequence>MIKVTIVLKSELVKWRWLAIGVTLMGVIMIAVPQIPGNYKIALAIPIYAAIVFVNYKYICLKKAPPQEGKPAAGVTGPKPAAKGAPVKQTSQPGQGRRKKAR</sequence>
<keyword evidence="2" id="KW-0472">Membrane</keyword>
<evidence type="ECO:0000313" key="3">
    <source>
        <dbReference type="EMBL" id="TEB11250.1"/>
    </source>
</evidence>
<gene>
    <name evidence="3" type="ORF">Pmgp_01785</name>
</gene>
<keyword evidence="2" id="KW-0812">Transmembrane</keyword>
<accession>A0A4Y7RR64</accession>
<proteinExistence type="predicted"/>
<keyword evidence="4" id="KW-1185">Reference proteome</keyword>
<evidence type="ECO:0000256" key="1">
    <source>
        <dbReference type="SAM" id="MobiDB-lite"/>
    </source>
</evidence>